<feature type="transmembrane region" description="Helical" evidence="1">
    <location>
        <begin position="56"/>
        <end position="77"/>
    </location>
</feature>
<accession>F0SEW3</accession>
<reference evidence="2 3" key="1">
    <citation type="journal article" date="2011" name="Stand. Genomic Sci.">
        <title>Complete genome sequence of the gliding, heparinolytic Pedobacter saltans type strain (113).</title>
        <authorList>
            <person name="Liolios K."/>
            <person name="Sikorski J."/>
            <person name="Lu M."/>
            <person name="Nolan M."/>
            <person name="Lapidus A."/>
            <person name="Lucas S."/>
            <person name="Hammon N."/>
            <person name="Deshpande S."/>
            <person name="Cheng J.F."/>
            <person name="Tapia R."/>
            <person name="Han C."/>
            <person name="Goodwin L."/>
            <person name="Pitluck S."/>
            <person name="Huntemann M."/>
            <person name="Ivanova N."/>
            <person name="Pagani I."/>
            <person name="Mavromatis K."/>
            <person name="Ovchinikova G."/>
            <person name="Pati A."/>
            <person name="Chen A."/>
            <person name="Palaniappan K."/>
            <person name="Land M."/>
            <person name="Hauser L."/>
            <person name="Brambilla E.M."/>
            <person name="Kotsyurbenko O."/>
            <person name="Rohde M."/>
            <person name="Tindall B.J."/>
            <person name="Abt B."/>
            <person name="Goker M."/>
            <person name="Detter J.C."/>
            <person name="Woyke T."/>
            <person name="Bristow J."/>
            <person name="Eisen J.A."/>
            <person name="Markowitz V."/>
            <person name="Hugenholtz P."/>
            <person name="Klenk H.P."/>
            <person name="Kyrpides N.C."/>
        </authorList>
    </citation>
    <scope>NUCLEOTIDE SEQUENCE [LARGE SCALE GENOMIC DNA]</scope>
    <source>
        <strain evidence="3">ATCC 51119 / DSM 12145 / JCM 21818 / LMG 10337 / NBRC 100064 / NCIMB 13643</strain>
    </source>
</reference>
<keyword evidence="1" id="KW-1133">Transmembrane helix</keyword>
<keyword evidence="1" id="KW-0812">Transmembrane</keyword>
<dbReference type="EMBL" id="CP002545">
    <property type="protein sequence ID" value="ADY53029.1"/>
    <property type="molecule type" value="Genomic_DNA"/>
</dbReference>
<evidence type="ECO:0000313" key="2">
    <source>
        <dbReference type="EMBL" id="ADY53029.1"/>
    </source>
</evidence>
<dbReference type="OrthoDB" id="594989at2"/>
<sequence>MIQRIQSVYLFLASLALFALFVFPLANVFDVTGAKRIKITGIYEIAENGLIQKESFIVLTIVTVILAIIPLVLIFLYKNRNKQMMFVYGAAVLVLAYSYWLSIILKNATALTLQISDYGIGIGLSSVTILFLILAARAIRRDEKLVKSADRLR</sequence>
<evidence type="ECO:0000313" key="3">
    <source>
        <dbReference type="Proteomes" id="UP000000310"/>
    </source>
</evidence>
<proteinExistence type="predicted"/>
<keyword evidence="3" id="KW-1185">Reference proteome</keyword>
<dbReference type="RefSeq" id="WP_013633514.1">
    <property type="nucleotide sequence ID" value="NC_015177.1"/>
</dbReference>
<reference evidence="3" key="2">
    <citation type="submission" date="2011-02" db="EMBL/GenBank/DDBJ databases">
        <title>The complete genome of Pedobacter saltans DSM 12145.</title>
        <authorList>
            <consortium name="US DOE Joint Genome Institute (JGI-PGF)"/>
            <person name="Lucas S."/>
            <person name="Copeland A."/>
            <person name="Lapidus A."/>
            <person name="Bruce D."/>
            <person name="Goodwin L."/>
            <person name="Pitluck S."/>
            <person name="Kyrpides N."/>
            <person name="Mavromatis K."/>
            <person name="Pagani I."/>
            <person name="Ivanova N."/>
            <person name="Ovchinnikova G."/>
            <person name="Lu M."/>
            <person name="Detter J.C."/>
            <person name="Han C."/>
            <person name="Land M."/>
            <person name="Hauser L."/>
            <person name="Markowitz V."/>
            <person name="Cheng J.-F."/>
            <person name="Hugenholtz P."/>
            <person name="Woyke T."/>
            <person name="Wu D."/>
            <person name="Tindall B."/>
            <person name="Pomrenke H.G."/>
            <person name="Brambilla E."/>
            <person name="Klenk H.-P."/>
            <person name="Eisen J.A."/>
        </authorList>
    </citation>
    <scope>NUCLEOTIDE SEQUENCE [LARGE SCALE GENOMIC DNA]</scope>
    <source>
        <strain evidence="3">ATCC 51119 / DSM 12145 / JCM 21818 / LMG 10337 / NBRC 100064 / NCIMB 13643</strain>
    </source>
</reference>
<feature type="transmembrane region" description="Helical" evidence="1">
    <location>
        <begin position="84"/>
        <end position="106"/>
    </location>
</feature>
<feature type="transmembrane region" description="Helical" evidence="1">
    <location>
        <begin position="118"/>
        <end position="139"/>
    </location>
</feature>
<gene>
    <name evidence="2" type="ordered locus">Pedsa_2484</name>
</gene>
<dbReference type="STRING" id="762903.Pedsa_2484"/>
<feature type="transmembrane region" description="Helical" evidence="1">
    <location>
        <begin position="7"/>
        <end position="26"/>
    </location>
</feature>
<dbReference type="AlphaFoldDB" id="F0SEW3"/>
<dbReference type="KEGG" id="psn:Pedsa_2484"/>
<dbReference type="HOGENOM" id="CLU_132526_0_0_10"/>
<dbReference type="InterPro" id="IPR025635">
    <property type="entry name" value="DUF4293"/>
</dbReference>
<dbReference type="Pfam" id="PF14126">
    <property type="entry name" value="DUF4293"/>
    <property type="match status" value="1"/>
</dbReference>
<keyword evidence="1" id="KW-0472">Membrane</keyword>
<protein>
    <submittedName>
        <fullName evidence="2">Membrane protein</fullName>
    </submittedName>
</protein>
<dbReference type="Proteomes" id="UP000000310">
    <property type="component" value="Chromosome"/>
</dbReference>
<organism evidence="2 3">
    <name type="scientific">Pseudopedobacter saltans (strain ATCC 51119 / DSM 12145 / JCM 21818 / CCUG 39354 / LMG 10337 / NBRC 100064 / NCIMB 13643)</name>
    <name type="common">Pedobacter saltans</name>
    <dbReference type="NCBI Taxonomy" id="762903"/>
    <lineage>
        <taxon>Bacteria</taxon>
        <taxon>Pseudomonadati</taxon>
        <taxon>Bacteroidota</taxon>
        <taxon>Sphingobacteriia</taxon>
        <taxon>Sphingobacteriales</taxon>
        <taxon>Sphingobacteriaceae</taxon>
        <taxon>Pseudopedobacter</taxon>
    </lineage>
</organism>
<dbReference type="eggNOG" id="ENOG503333M">
    <property type="taxonomic scope" value="Bacteria"/>
</dbReference>
<name>F0SEW3_PSESL</name>
<evidence type="ECO:0000256" key="1">
    <source>
        <dbReference type="SAM" id="Phobius"/>
    </source>
</evidence>